<evidence type="ECO:0000259" key="1">
    <source>
        <dbReference type="Pfam" id="PF00534"/>
    </source>
</evidence>
<feature type="domain" description="Glycosyltransferase subfamily 4-like N-terminal" evidence="2">
    <location>
        <begin position="16"/>
        <end position="180"/>
    </location>
</feature>
<gene>
    <name evidence="3" type="ORF">ACFFJ8_05680</name>
</gene>
<evidence type="ECO:0000259" key="2">
    <source>
        <dbReference type="Pfam" id="PF13439"/>
    </source>
</evidence>
<accession>A0ABV6J4Q5</accession>
<name>A0ABV6J4Q5_9BACL</name>
<evidence type="ECO:0000313" key="3">
    <source>
        <dbReference type="EMBL" id="MFC0390858.1"/>
    </source>
</evidence>
<proteinExistence type="predicted"/>
<dbReference type="RefSeq" id="WP_204818452.1">
    <property type="nucleotide sequence ID" value="NZ_JANHOF010000004.1"/>
</dbReference>
<dbReference type="Pfam" id="PF13439">
    <property type="entry name" value="Glyco_transf_4"/>
    <property type="match status" value="1"/>
</dbReference>
<organism evidence="3 4">
    <name type="scientific">Paenibacillus mendelii</name>
    <dbReference type="NCBI Taxonomy" id="206163"/>
    <lineage>
        <taxon>Bacteria</taxon>
        <taxon>Bacillati</taxon>
        <taxon>Bacillota</taxon>
        <taxon>Bacilli</taxon>
        <taxon>Bacillales</taxon>
        <taxon>Paenibacillaceae</taxon>
        <taxon>Paenibacillus</taxon>
    </lineage>
</organism>
<dbReference type="Pfam" id="PF00534">
    <property type="entry name" value="Glycos_transf_1"/>
    <property type="match status" value="1"/>
</dbReference>
<keyword evidence="4" id="KW-1185">Reference proteome</keyword>
<sequence length="375" mass="42318">MSGKIKVLHVVGKMHPGGIETLLMNVYRHTDREKYEFHFAVQTEEKAFYDDEIESLGGKILRQPHPQRGLSRFRRELESNIRENGPYAAIHSHIFGFSGYVLKIAKGLGIPVRISHSHTVHRDAKQPLLRRIYRAYMQRLILKNATHLLGCSRLACESLFGKNCWGDKRVMVFPNAIALDPYESLPMDRSALRANLGILNPNAPVFAHIGRFQEMKNHSFLIDRFAEFSMTCPEARLILIGDGPERGRIEEQVRRLGLTKQVEFLGQRKDIPELLGAVDGFVLPSLIEGLGIVVIEAQAAGVPCLVSEAVPEEADLELGLVHKLRLDDHPNRWVQGLGLLAATPQPAWTMRRMALEKSGFNMVSSVRRLEHLYEG</sequence>
<dbReference type="InterPro" id="IPR028098">
    <property type="entry name" value="Glyco_trans_4-like_N"/>
</dbReference>
<evidence type="ECO:0000313" key="4">
    <source>
        <dbReference type="Proteomes" id="UP001589818"/>
    </source>
</evidence>
<dbReference type="SUPFAM" id="SSF53756">
    <property type="entry name" value="UDP-Glycosyltransferase/glycogen phosphorylase"/>
    <property type="match status" value="1"/>
</dbReference>
<dbReference type="PANTHER" id="PTHR45947">
    <property type="entry name" value="SULFOQUINOVOSYL TRANSFERASE SQD2"/>
    <property type="match status" value="1"/>
</dbReference>
<dbReference type="EMBL" id="JBHLVF010000010">
    <property type="protein sequence ID" value="MFC0390858.1"/>
    <property type="molecule type" value="Genomic_DNA"/>
</dbReference>
<dbReference type="PANTHER" id="PTHR45947:SF3">
    <property type="entry name" value="SULFOQUINOVOSYL TRANSFERASE SQD2"/>
    <property type="match status" value="1"/>
</dbReference>
<comment type="caution">
    <text evidence="3">The sequence shown here is derived from an EMBL/GenBank/DDBJ whole genome shotgun (WGS) entry which is preliminary data.</text>
</comment>
<dbReference type="InterPro" id="IPR001296">
    <property type="entry name" value="Glyco_trans_1"/>
</dbReference>
<dbReference type="Gene3D" id="3.40.50.2000">
    <property type="entry name" value="Glycogen Phosphorylase B"/>
    <property type="match status" value="2"/>
</dbReference>
<dbReference type="Proteomes" id="UP001589818">
    <property type="component" value="Unassembled WGS sequence"/>
</dbReference>
<reference evidence="3 4" key="1">
    <citation type="submission" date="2024-09" db="EMBL/GenBank/DDBJ databases">
        <authorList>
            <person name="Sun Q."/>
            <person name="Mori K."/>
        </authorList>
    </citation>
    <scope>NUCLEOTIDE SEQUENCE [LARGE SCALE GENOMIC DNA]</scope>
    <source>
        <strain evidence="3 4">CCM 4839</strain>
    </source>
</reference>
<feature type="domain" description="Glycosyl transferase family 1" evidence="1">
    <location>
        <begin position="200"/>
        <end position="310"/>
    </location>
</feature>
<dbReference type="CDD" id="cd03812">
    <property type="entry name" value="GT4_CapH-like"/>
    <property type="match status" value="1"/>
</dbReference>
<dbReference type="InterPro" id="IPR050194">
    <property type="entry name" value="Glycosyltransferase_grp1"/>
</dbReference>
<protein>
    <submittedName>
        <fullName evidence="3">Glycosyltransferase family 1 protein</fullName>
    </submittedName>
</protein>